<gene>
    <name evidence="2" type="ORF">ACFFHM_17450</name>
</gene>
<keyword evidence="1" id="KW-1133">Transmembrane helix</keyword>
<feature type="non-terminal residue" evidence="2">
    <location>
        <position position="75"/>
    </location>
</feature>
<organism evidence="2 3">
    <name type="scientific">Halalkalibacter kiskunsagensis</name>
    <dbReference type="NCBI Taxonomy" id="1548599"/>
    <lineage>
        <taxon>Bacteria</taxon>
        <taxon>Bacillati</taxon>
        <taxon>Bacillota</taxon>
        <taxon>Bacilli</taxon>
        <taxon>Bacillales</taxon>
        <taxon>Bacillaceae</taxon>
        <taxon>Halalkalibacter</taxon>
    </lineage>
</organism>
<keyword evidence="1" id="KW-0812">Transmembrane</keyword>
<evidence type="ECO:0000313" key="2">
    <source>
        <dbReference type="EMBL" id="MFC0472234.1"/>
    </source>
</evidence>
<reference evidence="2 3" key="1">
    <citation type="submission" date="2024-09" db="EMBL/GenBank/DDBJ databases">
        <authorList>
            <person name="Sun Q."/>
            <person name="Mori K."/>
        </authorList>
    </citation>
    <scope>NUCLEOTIDE SEQUENCE [LARGE SCALE GENOMIC DNA]</scope>
    <source>
        <strain evidence="2 3">NCAIM B.02610</strain>
    </source>
</reference>
<comment type="caution">
    <text evidence="2">The sequence shown here is derived from an EMBL/GenBank/DDBJ whole genome shotgun (WGS) entry which is preliminary data.</text>
</comment>
<feature type="transmembrane region" description="Helical" evidence="1">
    <location>
        <begin position="21"/>
        <end position="43"/>
    </location>
</feature>
<protein>
    <recommendedName>
        <fullName evidence="4">Major facilitator superfamily (MFS) profile domain-containing protein</fullName>
    </recommendedName>
</protein>
<evidence type="ECO:0008006" key="4">
    <source>
        <dbReference type="Google" id="ProtNLM"/>
    </source>
</evidence>
<evidence type="ECO:0000313" key="3">
    <source>
        <dbReference type="Proteomes" id="UP001589838"/>
    </source>
</evidence>
<accession>A0ABV6KG04</accession>
<dbReference type="Proteomes" id="UP001589838">
    <property type="component" value="Unassembled WGS sequence"/>
</dbReference>
<evidence type="ECO:0000256" key="1">
    <source>
        <dbReference type="SAM" id="Phobius"/>
    </source>
</evidence>
<feature type="transmembrane region" description="Helical" evidence="1">
    <location>
        <begin position="49"/>
        <end position="70"/>
    </location>
</feature>
<dbReference type="EMBL" id="JBHLUX010000062">
    <property type="protein sequence ID" value="MFC0472234.1"/>
    <property type="molecule type" value="Genomic_DNA"/>
</dbReference>
<keyword evidence="1" id="KW-0472">Membrane</keyword>
<name>A0ABV6KG04_9BACI</name>
<proteinExistence type="predicted"/>
<keyword evidence="3" id="KW-1185">Reference proteome</keyword>
<sequence>MLRFDNILQSSGSDRHAILDSFGRTNTLMMVYGLTALIMFYMSTGAMNYPTFLLSVSLIGFCFGGFLALFPSVTA</sequence>